<keyword evidence="2" id="KW-1185">Reference proteome</keyword>
<accession>A0AAV5HC31</accession>
<reference evidence="1 2" key="1">
    <citation type="journal article" date="2021" name="Commun. Biol.">
        <title>The genome of Shorea leprosula (Dipterocarpaceae) highlights the ecological relevance of drought in aseasonal tropical rainforests.</title>
        <authorList>
            <person name="Ng K.K.S."/>
            <person name="Kobayashi M.J."/>
            <person name="Fawcett J.A."/>
            <person name="Hatakeyama M."/>
            <person name="Paape T."/>
            <person name="Ng C.H."/>
            <person name="Ang C.C."/>
            <person name="Tnah L.H."/>
            <person name="Lee C.T."/>
            <person name="Nishiyama T."/>
            <person name="Sese J."/>
            <person name="O'Brien M.J."/>
            <person name="Copetti D."/>
            <person name="Mohd Noor M.I."/>
            <person name="Ong R.C."/>
            <person name="Putra M."/>
            <person name="Sireger I.Z."/>
            <person name="Indrioko S."/>
            <person name="Kosugi Y."/>
            <person name="Izuno A."/>
            <person name="Isagi Y."/>
            <person name="Lee S.L."/>
            <person name="Shimizu K.K."/>
        </authorList>
    </citation>
    <scope>NUCLEOTIDE SEQUENCE [LARGE SCALE GENOMIC DNA]</scope>
    <source>
        <strain evidence="1">214</strain>
    </source>
</reference>
<dbReference type="AlphaFoldDB" id="A0AAV5HC31"/>
<comment type="caution">
    <text evidence="1">The sequence shown here is derived from an EMBL/GenBank/DDBJ whole genome shotgun (WGS) entry which is preliminary data.</text>
</comment>
<evidence type="ECO:0000313" key="2">
    <source>
        <dbReference type="Proteomes" id="UP001054252"/>
    </source>
</evidence>
<name>A0AAV5HC31_9ROSI</name>
<organism evidence="1 2">
    <name type="scientific">Rubroshorea leprosula</name>
    <dbReference type="NCBI Taxonomy" id="152421"/>
    <lineage>
        <taxon>Eukaryota</taxon>
        <taxon>Viridiplantae</taxon>
        <taxon>Streptophyta</taxon>
        <taxon>Embryophyta</taxon>
        <taxon>Tracheophyta</taxon>
        <taxon>Spermatophyta</taxon>
        <taxon>Magnoliopsida</taxon>
        <taxon>eudicotyledons</taxon>
        <taxon>Gunneridae</taxon>
        <taxon>Pentapetalae</taxon>
        <taxon>rosids</taxon>
        <taxon>malvids</taxon>
        <taxon>Malvales</taxon>
        <taxon>Dipterocarpaceae</taxon>
        <taxon>Rubroshorea</taxon>
    </lineage>
</organism>
<protein>
    <submittedName>
        <fullName evidence="1">Uncharacterized protein</fullName>
    </submittedName>
</protein>
<sequence length="57" mass="6744">MVYITSWDEFVDRSVQLFRADPESGQNKSKHIVLLQFLLRFRNSIVQFDSNPKISEL</sequence>
<dbReference type="Proteomes" id="UP001054252">
    <property type="component" value="Unassembled WGS sequence"/>
</dbReference>
<gene>
    <name evidence="1" type="ORF">SLEP1_g899</name>
</gene>
<evidence type="ECO:0000313" key="1">
    <source>
        <dbReference type="EMBL" id="GKU86363.1"/>
    </source>
</evidence>
<dbReference type="EMBL" id="BPVZ01000001">
    <property type="protein sequence ID" value="GKU86363.1"/>
    <property type="molecule type" value="Genomic_DNA"/>
</dbReference>
<proteinExistence type="predicted"/>